<dbReference type="Pfam" id="PF02028">
    <property type="entry name" value="BCCT"/>
    <property type="match status" value="1"/>
</dbReference>
<feature type="transmembrane region" description="Helical" evidence="8">
    <location>
        <begin position="195"/>
        <end position="217"/>
    </location>
</feature>
<feature type="transmembrane region" description="Helical" evidence="8">
    <location>
        <begin position="279"/>
        <end position="297"/>
    </location>
</feature>
<dbReference type="PROSITE" id="PS01303">
    <property type="entry name" value="BCCT"/>
    <property type="match status" value="1"/>
</dbReference>
<evidence type="ECO:0000256" key="3">
    <source>
        <dbReference type="ARBA" id="ARBA00022448"/>
    </source>
</evidence>
<evidence type="ECO:0000256" key="4">
    <source>
        <dbReference type="ARBA" id="ARBA00022475"/>
    </source>
</evidence>
<dbReference type="GO" id="GO:0022857">
    <property type="term" value="F:transmembrane transporter activity"/>
    <property type="evidence" value="ECO:0007669"/>
    <property type="project" value="InterPro"/>
</dbReference>
<dbReference type="AlphaFoldDB" id="A0A024E432"/>
<evidence type="ECO:0000313" key="9">
    <source>
        <dbReference type="EMBL" id="AHZ67098.1"/>
    </source>
</evidence>
<feature type="transmembrane region" description="Helical" evidence="8">
    <location>
        <begin position="134"/>
        <end position="154"/>
    </location>
</feature>
<keyword evidence="3" id="KW-0813">Transport</keyword>
<feature type="transmembrane region" description="Helical" evidence="8">
    <location>
        <begin position="357"/>
        <end position="381"/>
    </location>
</feature>
<evidence type="ECO:0008006" key="11">
    <source>
        <dbReference type="Google" id="ProtNLM"/>
    </source>
</evidence>
<dbReference type="Proteomes" id="UP000026913">
    <property type="component" value="Chromosome"/>
</dbReference>
<reference evidence="9 10" key="1">
    <citation type="journal article" date="2012" name="J. Bacteriol.">
        <title>Genome sequence of cold-adapted Pseudomonas mandelii strain JR-1.</title>
        <authorList>
            <person name="Jang S.H."/>
            <person name="Kim J."/>
            <person name="Kim J."/>
            <person name="Hong S."/>
            <person name="Lee C."/>
        </authorList>
    </citation>
    <scope>NUCLEOTIDE SEQUENCE [LARGE SCALE GENOMIC DNA]</scope>
    <source>
        <strain evidence="9 10">JR-1</strain>
    </source>
</reference>
<dbReference type="HOGENOM" id="CLU_010118_5_2_6"/>
<dbReference type="InterPro" id="IPR000060">
    <property type="entry name" value="BCCT_transptr"/>
</dbReference>
<dbReference type="GO" id="GO:0005886">
    <property type="term" value="C:plasma membrane"/>
    <property type="evidence" value="ECO:0007669"/>
    <property type="project" value="UniProtKB-SubCell"/>
</dbReference>
<feature type="transmembrane region" description="Helical" evidence="8">
    <location>
        <begin position="393"/>
        <end position="416"/>
    </location>
</feature>
<dbReference type="NCBIfam" id="TIGR00842">
    <property type="entry name" value="bcct"/>
    <property type="match status" value="1"/>
</dbReference>
<feature type="transmembrane region" description="Helical" evidence="8">
    <location>
        <begin position="56"/>
        <end position="76"/>
    </location>
</feature>
<keyword evidence="4" id="KW-1003">Cell membrane</keyword>
<gene>
    <name evidence="9" type="ORF">OU5_0019</name>
</gene>
<feature type="transmembrane region" description="Helical" evidence="8">
    <location>
        <begin position="96"/>
        <end position="114"/>
    </location>
</feature>
<dbReference type="KEGG" id="pman:OU5_0019"/>
<proteinExistence type="inferred from homology"/>
<evidence type="ECO:0000256" key="5">
    <source>
        <dbReference type="ARBA" id="ARBA00022692"/>
    </source>
</evidence>
<evidence type="ECO:0000313" key="10">
    <source>
        <dbReference type="Proteomes" id="UP000026913"/>
    </source>
</evidence>
<dbReference type="InterPro" id="IPR018093">
    <property type="entry name" value="BCCT_CS"/>
</dbReference>
<evidence type="ECO:0000256" key="2">
    <source>
        <dbReference type="ARBA" id="ARBA00005658"/>
    </source>
</evidence>
<comment type="subcellular location">
    <subcellularLocation>
        <location evidence="1">Cell membrane</location>
        <topology evidence="1">Multi-pass membrane protein</topology>
    </subcellularLocation>
</comment>
<evidence type="ECO:0000256" key="7">
    <source>
        <dbReference type="ARBA" id="ARBA00023136"/>
    </source>
</evidence>
<evidence type="ECO:0000256" key="8">
    <source>
        <dbReference type="SAM" id="Phobius"/>
    </source>
</evidence>
<feature type="transmembrane region" description="Helical" evidence="8">
    <location>
        <begin position="436"/>
        <end position="461"/>
    </location>
</feature>
<feature type="transmembrane region" description="Helical" evidence="8">
    <location>
        <begin position="237"/>
        <end position="259"/>
    </location>
</feature>
<comment type="similarity">
    <text evidence="2">Belongs to the BCCT transporter (TC 2.A.15) family.</text>
</comment>
<dbReference type="PANTHER" id="PTHR30047">
    <property type="entry name" value="HIGH-AFFINITY CHOLINE TRANSPORT PROTEIN-RELATED"/>
    <property type="match status" value="1"/>
</dbReference>
<evidence type="ECO:0000256" key="1">
    <source>
        <dbReference type="ARBA" id="ARBA00004651"/>
    </source>
</evidence>
<feature type="transmembrane region" description="Helical" evidence="8">
    <location>
        <begin position="519"/>
        <end position="542"/>
    </location>
</feature>
<name>A0A024E432_9PSED</name>
<accession>A0A024E432</accession>
<feature type="transmembrane region" description="Helical" evidence="8">
    <location>
        <begin position="490"/>
        <end position="507"/>
    </location>
</feature>
<dbReference type="EMBL" id="CP005960">
    <property type="protein sequence ID" value="AHZ67098.1"/>
    <property type="molecule type" value="Genomic_DNA"/>
</dbReference>
<feature type="transmembrane region" description="Helical" evidence="8">
    <location>
        <begin position="309"/>
        <end position="337"/>
    </location>
</feature>
<organism evidence="9 10">
    <name type="scientific">Pseudomonas mandelii JR-1</name>
    <dbReference type="NCBI Taxonomy" id="1147786"/>
    <lineage>
        <taxon>Bacteria</taxon>
        <taxon>Pseudomonadati</taxon>
        <taxon>Pseudomonadota</taxon>
        <taxon>Gammaproteobacteria</taxon>
        <taxon>Pseudomonadales</taxon>
        <taxon>Pseudomonadaceae</taxon>
        <taxon>Pseudomonas</taxon>
    </lineage>
</organism>
<keyword evidence="6 8" id="KW-1133">Transmembrane helix</keyword>
<evidence type="ECO:0000256" key="6">
    <source>
        <dbReference type="ARBA" id="ARBA00022989"/>
    </source>
</evidence>
<keyword evidence="5 8" id="KW-0812">Transmembrane</keyword>
<protein>
    <recommendedName>
        <fullName evidence="11">BCCT transporter</fullName>
    </recommendedName>
</protein>
<dbReference type="PANTHER" id="PTHR30047:SF7">
    <property type="entry name" value="HIGH-AFFINITY CHOLINE TRANSPORT PROTEIN"/>
    <property type="match status" value="1"/>
</dbReference>
<sequence>MHSGLDNVTPHGRLFDVSCKYKNNREALSMKELVVDEESCSRSFNTRILGFNVHRVIFPVSFLIVLALVLVALHDPITFGQSLEGAKGWILKNCDWFIMIMGNLAVLFCASVAISPFGKIRLGGKEATPEFSTLSWFSMLFAAGMGVGLLYWGVAEPVAQYTAWWKTPLNVLANTPQAEHAAMGATIFHWGFHPWAIYLTSALVVGFFAFNKGLPFALSSGLQPLIGKAHRGLPGQLVDVFTVVLTVFGLATSLGLGAMQSTAGISQVLGIPNSFSLQLLFILVVTGLAGFSLWRGMDAGVKLLSNINMLLALGLFILVVFGIGVSTFFSGVLSTTVDYVEFFLPLSNWINRPDQDWFHGWTVFYWAWWCTWGPLVGVFVARVSRGRTLRQMVGVVMLVPTLVAIAWFTAFGTGAIDQVISGSGTLAAGLTDVNMAIFQFLQMLPITLISSGLVVILLVIFMVTSMDSGALVVDNLAAGGDPETSPVQRVLWLVMIALVTITLFVIGGDTALKGIQAGAVAMGLPFMVLMLLLMIGFVKALAKEPRD</sequence>
<keyword evidence="7 8" id="KW-0472">Membrane</keyword>